<protein>
    <submittedName>
        <fullName evidence="2">Uncharacterized protein</fullName>
    </submittedName>
</protein>
<organism evidence="2 3">
    <name type="scientific">Colocasia esculenta</name>
    <name type="common">Wild taro</name>
    <name type="synonym">Arum esculentum</name>
    <dbReference type="NCBI Taxonomy" id="4460"/>
    <lineage>
        <taxon>Eukaryota</taxon>
        <taxon>Viridiplantae</taxon>
        <taxon>Streptophyta</taxon>
        <taxon>Embryophyta</taxon>
        <taxon>Tracheophyta</taxon>
        <taxon>Spermatophyta</taxon>
        <taxon>Magnoliopsida</taxon>
        <taxon>Liliopsida</taxon>
        <taxon>Araceae</taxon>
        <taxon>Aroideae</taxon>
        <taxon>Colocasieae</taxon>
        <taxon>Colocasia</taxon>
    </lineage>
</organism>
<keyword evidence="3" id="KW-1185">Reference proteome</keyword>
<proteinExistence type="predicted"/>
<comment type="caution">
    <text evidence="2">The sequence shown here is derived from an EMBL/GenBank/DDBJ whole genome shotgun (WGS) entry which is preliminary data.</text>
</comment>
<gene>
    <name evidence="2" type="ORF">Taro_044777</name>
</gene>
<dbReference type="EMBL" id="NMUH01005131">
    <property type="protein sequence ID" value="MQM11869.1"/>
    <property type="molecule type" value="Genomic_DNA"/>
</dbReference>
<evidence type="ECO:0000313" key="3">
    <source>
        <dbReference type="Proteomes" id="UP000652761"/>
    </source>
</evidence>
<feature type="region of interest" description="Disordered" evidence="1">
    <location>
        <begin position="270"/>
        <end position="289"/>
    </location>
</feature>
<feature type="compositionally biased region" description="Basic and acidic residues" evidence="1">
    <location>
        <begin position="276"/>
        <end position="285"/>
    </location>
</feature>
<sequence>MSSQVLIDRSQALGPSCTQELPLFEHSMGATHADSIESVCSSTACNNDDVIDSGASRPTLDDRAQKLPLFALLYPYLEMLAASTSSPLLFALGQRRRHLINCVSSSSNNQKVDLITYPHSNRVSLAPVNKMEKVKRKKTKLLQQGGRPYIGEGFPGVGLRLATPWNPEQRISGGFLASAKESSIGYFDPFRGIGKTREVDKYHWIGWRGLLPTMAGRGRRSAQFRRYEQNRKLKNFVKRLKPSVRAKLLELDSRTLEEILGVATKQESRVGPLQGQDKKKEKLVENPKSTVTSISEKPECIQCGKRHGGSACWRKEGRRQRRWPPTTGWRQSPWTLTQVGVHLAGRLHEFKRLTLELEEPLQGAATPTTRIYISFPLSSLTCFLASLHVAHIFPLTLGTNIVNVIVELSSFGRPKKEKLEPHLRRLCEAIAPT</sequence>
<name>A0A843WPJ8_COLES</name>
<dbReference type="Proteomes" id="UP000652761">
    <property type="component" value="Unassembled WGS sequence"/>
</dbReference>
<evidence type="ECO:0000256" key="1">
    <source>
        <dbReference type="SAM" id="MobiDB-lite"/>
    </source>
</evidence>
<reference evidence="2" key="1">
    <citation type="submission" date="2017-07" db="EMBL/GenBank/DDBJ databases">
        <title>Taro Niue Genome Assembly and Annotation.</title>
        <authorList>
            <person name="Atibalentja N."/>
            <person name="Keating K."/>
            <person name="Fields C.J."/>
        </authorList>
    </citation>
    <scope>NUCLEOTIDE SEQUENCE</scope>
    <source>
        <strain evidence="2">Niue_2</strain>
        <tissue evidence="2">Leaf</tissue>
    </source>
</reference>
<evidence type="ECO:0000313" key="2">
    <source>
        <dbReference type="EMBL" id="MQM11869.1"/>
    </source>
</evidence>
<accession>A0A843WPJ8</accession>
<dbReference type="AlphaFoldDB" id="A0A843WPJ8"/>